<organism evidence="2 3">
    <name type="scientific">candidate division MSBL1 archaeon SCGC-AAA259D14</name>
    <dbReference type="NCBI Taxonomy" id="1698261"/>
    <lineage>
        <taxon>Archaea</taxon>
        <taxon>Methanobacteriati</taxon>
        <taxon>Methanobacteriota</taxon>
        <taxon>candidate division MSBL1</taxon>
    </lineage>
</organism>
<dbReference type="PATRIC" id="fig|1698261.3.peg.489"/>
<dbReference type="AlphaFoldDB" id="A0A133U632"/>
<dbReference type="Pfam" id="PF01609">
    <property type="entry name" value="DDE_Tnp_1"/>
    <property type="match status" value="1"/>
</dbReference>
<dbReference type="GO" id="GO:0003677">
    <property type="term" value="F:DNA binding"/>
    <property type="evidence" value="ECO:0007669"/>
    <property type="project" value="InterPro"/>
</dbReference>
<proteinExistence type="predicted"/>
<feature type="domain" description="Transposase IS4-like" evidence="1">
    <location>
        <begin position="3"/>
        <end position="75"/>
    </location>
</feature>
<dbReference type="InterPro" id="IPR002559">
    <property type="entry name" value="Transposase_11"/>
</dbReference>
<dbReference type="GO" id="GO:0004803">
    <property type="term" value="F:transposase activity"/>
    <property type="evidence" value="ECO:0007669"/>
    <property type="project" value="InterPro"/>
</dbReference>
<reference evidence="2 3" key="1">
    <citation type="journal article" date="2016" name="Sci. Rep.">
        <title>Metabolic traits of an uncultured archaeal lineage -MSBL1- from brine pools of the Red Sea.</title>
        <authorList>
            <person name="Mwirichia R."/>
            <person name="Alam I."/>
            <person name="Rashid M."/>
            <person name="Vinu M."/>
            <person name="Ba-Alawi W."/>
            <person name="Anthony Kamau A."/>
            <person name="Kamanda Ngugi D."/>
            <person name="Goker M."/>
            <person name="Klenk H.P."/>
            <person name="Bajic V."/>
            <person name="Stingl U."/>
        </authorList>
    </citation>
    <scope>NUCLEOTIDE SEQUENCE [LARGE SCALE GENOMIC DNA]</scope>
    <source>
        <strain evidence="2">SCGC-AAA259D14</strain>
    </source>
</reference>
<comment type="caution">
    <text evidence="2">The sequence shown here is derived from an EMBL/GenBank/DDBJ whole genome shotgun (WGS) entry which is preliminary data.</text>
</comment>
<keyword evidence="3" id="KW-1185">Reference proteome</keyword>
<dbReference type="PANTHER" id="PTHR34631">
    <property type="match status" value="1"/>
</dbReference>
<dbReference type="PANTHER" id="PTHR34631:SF3">
    <property type="entry name" value="ISSOD12 TRANSPOSASE TNPA_ISSOD12"/>
    <property type="match status" value="1"/>
</dbReference>
<evidence type="ECO:0000313" key="2">
    <source>
        <dbReference type="EMBL" id="KXA89641.1"/>
    </source>
</evidence>
<name>A0A133U632_9EURY</name>
<dbReference type="GO" id="GO:0006313">
    <property type="term" value="P:DNA transposition"/>
    <property type="evidence" value="ECO:0007669"/>
    <property type="project" value="InterPro"/>
</dbReference>
<evidence type="ECO:0000313" key="3">
    <source>
        <dbReference type="Proteomes" id="UP000070589"/>
    </source>
</evidence>
<accession>A0A133U632</accession>
<gene>
    <name evidence="2" type="ORF">AKJ62_02655</name>
</gene>
<protein>
    <recommendedName>
        <fullName evidence="1">Transposase IS4-like domain-containing protein</fullName>
    </recommendedName>
</protein>
<dbReference type="Proteomes" id="UP000070589">
    <property type="component" value="Unassembled WGS sequence"/>
</dbReference>
<dbReference type="InterPro" id="IPR053172">
    <property type="entry name" value="Tn903_transposase"/>
</dbReference>
<evidence type="ECO:0000259" key="1">
    <source>
        <dbReference type="Pfam" id="PF01609"/>
    </source>
</evidence>
<dbReference type="EMBL" id="LHXL01000028">
    <property type="protein sequence ID" value="KXA89641.1"/>
    <property type="molecule type" value="Genomic_DNA"/>
</dbReference>
<sequence>MRKNARTSLSPRGEAVRQYQKQGYEKWKEKHGYGKRWSVEGFFSAVKRCFGETVRAASPQGMIREVKRKFTLYNLVTRI</sequence>